<sequence length="295" mass="33910">MNGEQSDSGSTSTPLLLRIPGELRNHIYKYVLEDVLDRDGRRHFGGLVRRKYGPWNANGVFLDPDRHEARRRTVSLLQVCRKLRQEFRPLLLEAPLDITIDVAAAYIDAFYPLSTPFPAETEFPPCRILLKQSPKPGRFFITELLQRLYDHPQLEFAFEETWPEGGVARDLNLLFADKDRALRWKSALHSTVRKIVYSEAHSEATLRDGRLEEPYRIYRIKTDLHIFVETYGMRPAHLIEPSRSSVPIPLHKYLAELGLVRQKQGPISLSSASRSCFSRDGLLRRELGFGLKESA</sequence>
<comment type="caution">
    <text evidence="1">The sequence shown here is derived from an EMBL/GenBank/DDBJ whole genome shotgun (WGS) entry which is preliminary data.</text>
</comment>
<keyword evidence="2" id="KW-1185">Reference proteome</keyword>
<evidence type="ECO:0000313" key="2">
    <source>
        <dbReference type="Proteomes" id="UP000756921"/>
    </source>
</evidence>
<organism evidence="1 2">
    <name type="scientific">Paraphaeosphaeria minitans</name>
    <dbReference type="NCBI Taxonomy" id="565426"/>
    <lineage>
        <taxon>Eukaryota</taxon>
        <taxon>Fungi</taxon>
        <taxon>Dikarya</taxon>
        <taxon>Ascomycota</taxon>
        <taxon>Pezizomycotina</taxon>
        <taxon>Dothideomycetes</taxon>
        <taxon>Pleosporomycetidae</taxon>
        <taxon>Pleosporales</taxon>
        <taxon>Massarineae</taxon>
        <taxon>Didymosphaeriaceae</taxon>
        <taxon>Paraphaeosphaeria</taxon>
    </lineage>
</organism>
<dbReference type="Proteomes" id="UP000756921">
    <property type="component" value="Unassembled WGS sequence"/>
</dbReference>
<protein>
    <submittedName>
        <fullName evidence="1">Uncharacterized protein</fullName>
    </submittedName>
</protein>
<dbReference type="PANTHER" id="PTHR42085">
    <property type="entry name" value="F-BOX DOMAIN-CONTAINING PROTEIN"/>
    <property type="match status" value="1"/>
</dbReference>
<gene>
    <name evidence="1" type="ORF">PMIN01_09093</name>
</gene>
<dbReference type="AlphaFoldDB" id="A0A9P6GE64"/>
<dbReference type="InterPro" id="IPR038883">
    <property type="entry name" value="AN11006-like"/>
</dbReference>
<dbReference type="PANTHER" id="PTHR42085:SF1">
    <property type="entry name" value="F-BOX DOMAIN-CONTAINING PROTEIN"/>
    <property type="match status" value="1"/>
</dbReference>
<proteinExistence type="predicted"/>
<dbReference type="OrthoDB" id="4133832at2759"/>
<name>A0A9P6GE64_9PLEO</name>
<accession>A0A9P6GE64</accession>
<evidence type="ECO:0000313" key="1">
    <source>
        <dbReference type="EMBL" id="KAF9733410.1"/>
    </source>
</evidence>
<dbReference type="EMBL" id="WJXW01000009">
    <property type="protein sequence ID" value="KAF9733410.1"/>
    <property type="molecule type" value="Genomic_DNA"/>
</dbReference>
<reference evidence="1" key="1">
    <citation type="journal article" date="2020" name="Mol. Plant Microbe Interact.">
        <title>Genome Sequence of the Biocontrol Agent Coniothyrium minitans strain Conio (IMI 134523).</title>
        <authorList>
            <person name="Patel D."/>
            <person name="Shittu T.A."/>
            <person name="Baroncelli R."/>
            <person name="Muthumeenakshi S."/>
            <person name="Osborne T.H."/>
            <person name="Janganan T.K."/>
            <person name="Sreenivasaprasad S."/>
        </authorList>
    </citation>
    <scope>NUCLEOTIDE SEQUENCE</scope>
    <source>
        <strain evidence="1">Conio</strain>
    </source>
</reference>